<dbReference type="PANTHER" id="PTHR23150">
    <property type="entry name" value="SULFATASE MODIFYING FACTOR 1, 2"/>
    <property type="match status" value="1"/>
</dbReference>
<evidence type="ECO:0000313" key="4">
    <source>
        <dbReference type="Proteomes" id="UP000019666"/>
    </source>
</evidence>
<dbReference type="InterPro" id="IPR051043">
    <property type="entry name" value="Sulfatase_Mod_Factor_Kinase"/>
</dbReference>
<dbReference type="AlphaFoldDB" id="A0A017HU12"/>
<gene>
    <name evidence="3" type="ORF">Rumeso_01186</name>
</gene>
<evidence type="ECO:0000313" key="3">
    <source>
        <dbReference type="EMBL" id="EYD77239.1"/>
    </source>
</evidence>
<feature type="chain" id="PRO_5001493190" evidence="1">
    <location>
        <begin position="18"/>
        <end position="256"/>
    </location>
</feature>
<feature type="domain" description="Sulfatase-modifying factor enzyme-like" evidence="2">
    <location>
        <begin position="27"/>
        <end position="254"/>
    </location>
</feature>
<dbReference type="HOGENOM" id="CLU_012431_3_0_5"/>
<dbReference type="InterPro" id="IPR016187">
    <property type="entry name" value="CTDL_fold"/>
</dbReference>
<dbReference type="PANTHER" id="PTHR23150:SF19">
    <property type="entry name" value="FORMYLGLYCINE-GENERATING ENZYME"/>
    <property type="match status" value="1"/>
</dbReference>
<dbReference type="InterPro" id="IPR005532">
    <property type="entry name" value="SUMF_dom"/>
</dbReference>
<dbReference type="RefSeq" id="WP_037279460.1">
    <property type="nucleotide sequence ID" value="NZ_KK088561.1"/>
</dbReference>
<dbReference type="Pfam" id="PF03781">
    <property type="entry name" value="FGE-sulfatase"/>
    <property type="match status" value="1"/>
</dbReference>
<dbReference type="SUPFAM" id="SSF56436">
    <property type="entry name" value="C-type lectin-like"/>
    <property type="match status" value="1"/>
</dbReference>
<name>A0A017HU12_9RHOB</name>
<comment type="caution">
    <text evidence="3">The sequence shown here is derived from an EMBL/GenBank/DDBJ whole genome shotgun (WGS) entry which is preliminary data.</text>
</comment>
<sequence>MKMSLAALAVLALGASASLHDRAPTTGPELVTVSAGSWDWRPAGTWRQDGRQMDPPIQRLDATEPLQIMRYQVSRADYATCVADGACIAADPGPADEPQTGVSWHDATAYAAWLSDRTGQTWRLPTDSEWQRAAAERWTDDALGGGDWTDRWLVRYDREAGFEKDPLVRPQGAWGANSHGVEDLAGNVWEWTDDCSTNGTLGPDGRPADRADYCGARVVEGKHRAVVIDFVRDASAGGCAAGVPPDHLGFRLVRED</sequence>
<dbReference type="OrthoDB" id="9768004at2"/>
<dbReference type="EMBL" id="AOSK01000032">
    <property type="protein sequence ID" value="EYD77239.1"/>
    <property type="molecule type" value="Genomic_DNA"/>
</dbReference>
<reference evidence="3 4" key="1">
    <citation type="submission" date="2013-02" db="EMBL/GenBank/DDBJ databases">
        <authorList>
            <person name="Fiebig A."/>
            <person name="Goeker M."/>
            <person name="Klenk H.-P.P."/>
        </authorList>
    </citation>
    <scope>NUCLEOTIDE SEQUENCE [LARGE SCALE GENOMIC DNA]</scope>
    <source>
        <strain evidence="3 4">DSM 19309</strain>
    </source>
</reference>
<protein>
    <submittedName>
        <fullName evidence="3">Nitrite reductase accessory protein NirV</fullName>
    </submittedName>
</protein>
<evidence type="ECO:0000256" key="1">
    <source>
        <dbReference type="SAM" id="SignalP"/>
    </source>
</evidence>
<keyword evidence="1" id="KW-0732">Signal</keyword>
<dbReference type="GO" id="GO:0120147">
    <property type="term" value="F:formylglycine-generating oxidase activity"/>
    <property type="evidence" value="ECO:0007669"/>
    <property type="project" value="TreeGrafter"/>
</dbReference>
<dbReference type="Proteomes" id="UP000019666">
    <property type="component" value="Unassembled WGS sequence"/>
</dbReference>
<dbReference type="STRING" id="442562.Rumeso_01186"/>
<keyword evidence="4" id="KW-1185">Reference proteome</keyword>
<proteinExistence type="predicted"/>
<dbReference type="Gene3D" id="3.90.1580.10">
    <property type="entry name" value="paralog of FGE (formylglycine-generating enzyme)"/>
    <property type="match status" value="1"/>
</dbReference>
<accession>A0A017HU12</accession>
<evidence type="ECO:0000259" key="2">
    <source>
        <dbReference type="Pfam" id="PF03781"/>
    </source>
</evidence>
<organism evidence="3 4">
    <name type="scientific">Rubellimicrobium mesophilum DSM 19309</name>
    <dbReference type="NCBI Taxonomy" id="442562"/>
    <lineage>
        <taxon>Bacteria</taxon>
        <taxon>Pseudomonadati</taxon>
        <taxon>Pseudomonadota</taxon>
        <taxon>Alphaproteobacteria</taxon>
        <taxon>Rhodobacterales</taxon>
        <taxon>Roseobacteraceae</taxon>
        <taxon>Rubellimicrobium</taxon>
    </lineage>
</organism>
<feature type="signal peptide" evidence="1">
    <location>
        <begin position="1"/>
        <end position="17"/>
    </location>
</feature>
<dbReference type="InterPro" id="IPR042095">
    <property type="entry name" value="SUMF_sf"/>
</dbReference>